<feature type="signal peptide" evidence="7">
    <location>
        <begin position="1"/>
        <end position="17"/>
    </location>
</feature>
<feature type="chain" id="PRO_5042898675" evidence="7">
    <location>
        <begin position="18"/>
        <end position="401"/>
    </location>
</feature>
<sequence length="401" mass="46666">MLGRFSVFILILCNCSCKSCDKSQGTCSADTNESANKYSEEINTRWLPYIMKISNAVASYTPCDKNACSCHYPLLKKDLAVFKDGITKNMIQSARERGTFYQIINKKLYRQSDCMFPSRCSGIEHFILKIIDTLPDMEMILNTRDWPQVNRRFGDVKPVFSFSKTAEYMDITYPAWTFWEGGPAISLYPTGLGRWDILRKSLGTSAEEWTWSKKKAMAFFRGSRTSSERDSLVYLSREKPNLVDAQYTKNQAWKSDADTLYAPPATEVPLEEHCQYKFLFNFRGVAASFRFKHLFLCGSLVYHIGDEWIEFFYPQMQPWVHYIPVRAGATKEEIRNLLDFAIENDEIANEIAERGQQFIKHHLRMKDVLCYWRKLLRSYAQLLKYSPEKEEGLIHIRPKAQ</sequence>
<dbReference type="GO" id="GO:0005788">
    <property type="term" value="C:endoplasmic reticulum lumen"/>
    <property type="evidence" value="ECO:0007669"/>
    <property type="project" value="UniProtKB-SubCell"/>
</dbReference>
<organism evidence="9 10">
    <name type="scientific">Halocaridina rubra</name>
    <name type="common">Hawaiian red shrimp</name>
    <dbReference type="NCBI Taxonomy" id="373956"/>
    <lineage>
        <taxon>Eukaryota</taxon>
        <taxon>Metazoa</taxon>
        <taxon>Ecdysozoa</taxon>
        <taxon>Arthropoda</taxon>
        <taxon>Crustacea</taxon>
        <taxon>Multicrustacea</taxon>
        <taxon>Malacostraca</taxon>
        <taxon>Eumalacostraca</taxon>
        <taxon>Eucarida</taxon>
        <taxon>Decapoda</taxon>
        <taxon>Pleocyemata</taxon>
        <taxon>Caridea</taxon>
        <taxon>Atyoidea</taxon>
        <taxon>Atyidae</taxon>
        <taxon>Halocaridina</taxon>
    </lineage>
</organism>
<keyword evidence="4" id="KW-0328">Glycosyltransferase</keyword>
<keyword evidence="5" id="KW-0808">Transferase</keyword>
<dbReference type="InterPro" id="IPR051091">
    <property type="entry name" value="O-Glucosyltr/Glycosyltrsf_90"/>
</dbReference>
<evidence type="ECO:0000256" key="3">
    <source>
        <dbReference type="ARBA" id="ARBA00010118"/>
    </source>
</evidence>
<proteinExistence type="inferred from homology"/>
<dbReference type="PANTHER" id="PTHR12203">
    <property type="entry name" value="KDEL LYS-ASP-GLU-LEU CONTAINING - RELATED"/>
    <property type="match status" value="1"/>
</dbReference>
<evidence type="ECO:0000313" key="9">
    <source>
        <dbReference type="EMBL" id="KAK7076139.1"/>
    </source>
</evidence>
<dbReference type="SMART" id="SM00672">
    <property type="entry name" value="CAP10"/>
    <property type="match status" value="1"/>
</dbReference>
<gene>
    <name evidence="9" type="primary">POGLUT1</name>
    <name evidence="9" type="ORF">SK128_010363</name>
</gene>
<evidence type="ECO:0000259" key="8">
    <source>
        <dbReference type="SMART" id="SM00672"/>
    </source>
</evidence>
<comment type="caution">
    <text evidence="9">The sequence shown here is derived from an EMBL/GenBank/DDBJ whole genome shotgun (WGS) entry which is preliminary data.</text>
</comment>
<dbReference type="GO" id="GO:0006493">
    <property type="term" value="P:protein O-linked glycosylation"/>
    <property type="evidence" value="ECO:0007669"/>
    <property type="project" value="TreeGrafter"/>
</dbReference>
<evidence type="ECO:0000256" key="5">
    <source>
        <dbReference type="ARBA" id="ARBA00022679"/>
    </source>
</evidence>
<evidence type="ECO:0000256" key="2">
    <source>
        <dbReference type="ARBA" id="ARBA00004922"/>
    </source>
</evidence>
<evidence type="ECO:0000256" key="6">
    <source>
        <dbReference type="ARBA" id="ARBA00045690"/>
    </source>
</evidence>
<name>A0AAN8XB68_HALRR</name>
<comment type="function">
    <text evidence="6">Protein O-glucosyltransferase. Catalyzes the reaction that attaches glucose through an O-glycosidic linkage to a conserved serine residue found in the consensus sequence C-X-S-X-[PA]-C in epidermal growth factor-like repeats. Regulates Notch signaling by glucosylating Notch in the ER, glucosylation is required for the correct folding and cleavage of Notch.</text>
</comment>
<dbReference type="InterPro" id="IPR006598">
    <property type="entry name" value="CAP10"/>
</dbReference>
<comment type="subcellular location">
    <subcellularLocation>
        <location evidence="1">Endoplasmic reticulum lumen</location>
    </subcellularLocation>
</comment>
<protein>
    <submittedName>
        <fullName evidence="9">Protein O-glucosyltransferase 1</fullName>
    </submittedName>
</protein>
<dbReference type="EMBL" id="JAXCGZ010009828">
    <property type="protein sequence ID" value="KAK7076139.1"/>
    <property type="molecule type" value="Genomic_DNA"/>
</dbReference>
<dbReference type="GO" id="GO:0035251">
    <property type="term" value="F:UDP-glucosyltransferase activity"/>
    <property type="evidence" value="ECO:0007669"/>
    <property type="project" value="TreeGrafter"/>
</dbReference>
<reference evidence="9 10" key="1">
    <citation type="submission" date="2023-11" db="EMBL/GenBank/DDBJ databases">
        <title>Halocaridina rubra genome assembly.</title>
        <authorList>
            <person name="Smith C."/>
        </authorList>
    </citation>
    <scope>NUCLEOTIDE SEQUENCE [LARGE SCALE GENOMIC DNA]</scope>
    <source>
        <strain evidence="9">EP-1</strain>
        <tissue evidence="9">Whole</tissue>
    </source>
</reference>
<feature type="domain" description="Glycosyl transferase CAP10" evidence="8">
    <location>
        <begin position="133"/>
        <end position="386"/>
    </location>
</feature>
<dbReference type="AlphaFoldDB" id="A0AAN8XB68"/>
<keyword evidence="7" id="KW-0732">Signal</keyword>
<accession>A0AAN8XB68</accession>
<keyword evidence="10" id="KW-1185">Reference proteome</keyword>
<evidence type="ECO:0000256" key="4">
    <source>
        <dbReference type="ARBA" id="ARBA00022676"/>
    </source>
</evidence>
<dbReference type="PANTHER" id="PTHR12203:SF35">
    <property type="entry name" value="PROTEIN O-GLUCOSYLTRANSFERASE 1"/>
    <property type="match status" value="1"/>
</dbReference>
<dbReference type="Proteomes" id="UP001381693">
    <property type="component" value="Unassembled WGS sequence"/>
</dbReference>
<evidence type="ECO:0000256" key="1">
    <source>
        <dbReference type="ARBA" id="ARBA00004319"/>
    </source>
</evidence>
<evidence type="ECO:0000313" key="10">
    <source>
        <dbReference type="Proteomes" id="UP001381693"/>
    </source>
</evidence>
<evidence type="ECO:0000256" key="7">
    <source>
        <dbReference type="SAM" id="SignalP"/>
    </source>
</evidence>
<dbReference type="GO" id="GO:0035252">
    <property type="term" value="F:UDP-xylosyltransferase activity"/>
    <property type="evidence" value="ECO:0007669"/>
    <property type="project" value="TreeGrafter"/>
</dbReference>
<comment type="pathway">
    <text evidence="2">Protein modification; protein glycosylation.</text>
</comment>
<dbReference type="GO" id="GO:0045747">
    <property type="term" value="P:positive regulation of Notch signaling pathway"/>
    <property type="evidence" value="ECO:0007669"/>
    <property type="project" value="TreeGrafter"/>
</dbReference>
<comment type="similarity">
    <text evidence="3">Belongs to the glycosyltransferase 90 family.</text>
</comment>
<dbReference type="Pfam" id="PF05686">
    <property type="entry name" value="Glyco_transf_90"/>
    <property type="match status" value="1"/>
</dbReference>